<dbReference type="SUPFAM" id="SSF57667">
    <property type="entry name" value="beta-beta-alpha zinc fingers"/>
    <property type="match status" value="2"/>
</dbReference>
<dbReference type="PROSITE" id="PS50157">
    <property type="entry name" value="ZINC_FINGER_C2H2_2"/>
    <property type="match status" value="4"/>
</dbReference>
<dbReference type="GeneID" id="108733966"/>
<evidence type="ECO:0000256" key="1">
    <source>
        <dbReference type="ARBA" id="ARBA00022723"/>
    </source>
</evidence>
<dbReference type="Pfam" id="PF00096">
    <property type="entry name" value="zf-C2H2"/>
    <property type="match status" value="3"/>
</dbReference>
<keyword evidence="9" id="KW-1185">Reference proteome</keyword>
<proteinExistence type="predicted"/>
<evidence type="ECO:0000256" key="4">
    <source>
        <dbReference type="ARBA" id="ARBA00022833"/>
    </source>
</evidence>
<protein>
    <submittedName>
        <fullName evidence="10">Zinc finger protein 84 isoform X2</fullName>
    </submittedName>
</protein>
<dbReference type="Gene3D" id="3.30.160.60">
    <property type="entry name" value="Classic Zinc Finger"/>
    <property type="match status" value="4"/>
</dbReference>
<dbReference type="SMART" id="SM00355">
    <property type="entry name" value="ZnF_C2H2"/>
    <property type="match status" value="4"/>
</dbReference>
<feature type="binding site" evidence="6">
    <location>
        <position position="58"/>
    </location>
    <ligand>
        <name>Zn(2+)</name>
        <dbReference type="ChEBI" id="CHEBI:29105"/>
    </ligand>
</feature>
<dbReference type="Pfam" id="PF07776">
    <property type="entry name" value="zf-AD"/>
    <property type="match status" value="1"/>
</dbReference>
<dbReference type="PANTHER" id="PTHR23235:SF120">
    <property type="entry name" value="KRUPPEL-LIKE FACTOR 15"/>
    <property type="match status" value="1"/>
</dbReference>
<dbReference type="InterPro" id="IPR013087">
    <property type="entry name" value="Znf_C2H2_type"/>
</dbReference>
<name>A0A1W4WK58_AGRPL</name>
<evidence type="ECO:0000256" key="2">
    <source>
        <dbReference type="ARBA" id="ARBA00022737"/>
    </source>
</evidence>
<dbReference type="OrthoDB" id="4748970at2759"/>
<feature type="domain" description="C2H2-type" evidence="7">
    <location>
        <begin position="236"/>
        <end position="263"/>
    </location>
</feature>
<dbReference type="PROSITE" id="PS00028">
    <property type="entry name" value="ZINC_FINGER_C2H2_1"/>
    <property type="match status" value="4"/>
</dbReference>
<evidence type="ECO:0000259" key="8">
    <source>
        <dbReference type="PROSITE" id="PS51915"/>
    </source>
</evidence>
<dbReference type="PANTHER" id="PTHR23235">
    <property type="entry name" value="KRUEPPEL-LIKE TRANSCRIPTION FACTOR"/>
    <property type="match status" value="1"/>
</dbReference>
<evidence type="ECO:0000256" key="3">
    <source>
        <dbReference type="ARBA" id="ARBA00022771"/>
    </source>
</evidence>
<accession>A0A1W4WK58</accession>
<dbReference type="Pfam" id="PF13894">
    <property type="entry name" value="zf-C2H2_4"/>
    <property type="match status" value="1"/>
</dbReference>
<evidence type="ECO:0000313" key="9">
    <source>
        <dbReference type="Proteomes" id="UP000192223"/>
    </source>
</evidence>
<feature type="domain" description="C2H2-type" evidence="7">
    <location>
        <begin position="208"/>
        <end position="235"/>
    </location>
</feature>
<dbReference type="InterPro" id="IPR036236">
    <property type="entry name" value="Znf_C2H2_sf"/>
</dbReference>
<evidence type="ECO:0000259" key="7">
    <source>
        <dbReference type="PROSITE" id="PS50157"/>
    </source>
</evidence>
<evidence type="ECO:0000313" key="10">
    <source>
        <dbReference type="RefSeq" id="XP_018320837.1"/>
    </source>
</evidence>
<dbReference type="SMART" id="SM00868">
    <property type="entry name" value="zf-AD"/>
    <property type="match status" value="1"/>
</dbReference>
<feature type="domain" description="ZAD" evidence="8">
    <location>
        <begin position="9"/>
        <end position="85"/>
    </location>
</feature>
<dbReference type="GO" id="GO:0008270">
    <property type="term" value="F:zinc ion binding"/>
    <property type="evidence" value="ECO:0007669"/>
    <property type="project" value="UniProtKB-UniRule"/>
</dbReference>
<organism evidence="9 10">
    <name type="scientific">Agrilus planipennis</name>
    <name type="common">Emerald ash borer</name>
    <name type="synonym">Agrilus marcopoli</name>
    <dbReference type="NCBI Taxonomy" id="224129"/>
    <lineage>
        <taxon>Eukaryota</taxon>
        <taxon>Metazoa</taxon>
        <taxon>Ecdysozoa</taxon>
        <taxon>Arthropoda</taxon>
        <taxon>Hexapoda</taxon>
        <taxon>Insecta</taxon>
        <taxon>Pterygota</taxon>
        <taxon>Neoptera</taxon>
        <taxon>Endopterygota</taxon>
        <taxon>Coleoptera</taxon>
        <taxon>Polyphaga</taxon>
        <taxon>Elateriformia</taxon>
        <taxon>Buprestoidea</taxon>
        <taxon>Buprestidae</taxon>
        <taxon>Agrilinae</taxon>
        <taxon>Agrilus</taxon>
    </lineage>
</organism>
<dbReference type="SUPFAM" id="SSF57716">
    <property type="entry name" value="Glucocorticoid receptor-like (DNA-binding domain)"/>
    <property type="match status" value="1"/>
</dbReference>
<dbReference type="RefSeq" id="XP_018320837.1">
    <property type="nucleotide sequence ID" value="XM_018465335.2"/>
</dbReference>
<keyword evidence="4 6" id="KW-0862">Zinc</keyword>
<feature type="binding site" evidence="6">
    <location>
        <position position="11"/>
    </location>
    <ligand>
        <name>Zn(2+)</name>
        <dbReference type="ChEBI" id="CHEBI:29105"/>
    </ligand>
</feature>
<dbReference type="Gene3D" id="3.40.1800.20">
    <property type="match status" value="1"/>
</dbReference>
<sequence>MEAWRTYATICRLCLQKDGFMLGIFNQIQGKEKSICRKIKEFIDLQISSGDGLPSLICHRCLYKIELCLEFKQQCFLADATLRQVNTLPDKDAVNFFEGNGNGENNVVMVVDPMSLDYESEGNTPDRVSNDNEEFRGFENNKKTNGDAFKRHPCSLCNKKFSSSEGLRVHMTLHSLQRPFTCTICGKSFLRKRELDRHLATHTGMKPFKCSYCDKRFGRKDKLIRHFQIHNVKREHVCSVCGTSFIRRDGLTHHMKKHTQENSEENSFVVVAGNNLTS</sequence>
<evidence type="ECO:0000256" key="6">
    <source>
        <dbReference type="PROSITE-ProRule" id="PRU01263"/>
    </source>
</evidence>
<dbReference type="GO" id="GO:0005634">
    <property type="term" value="C:nucleus"/>
    <property type="evidence" value="ECO:0007669"/>
    <property type="project" value="InterPro"/>
</dbReference>
<dbReference type="FunFam" id="3.30.160.60:FF:000706">
    <property type="entry name" value="Zinc finger protein"/>
    <property type="match status" value="1"/>
</dbReference>
<keyword evidence="2" id="KW-0677">Repeat</keyword>
<feature type="binding site" evidence="6">
    <location>
        <position position="14"/>
    </location>
    <ligand>
        <name>Zn(2+)</name>
        <dbReference type="ChEBI" id="CHEBI:29105"/>
    </ligand>
</feature>
<feature type="domain" description="C2H2-type" evidence="7">
    <location>
        <begin position="152"/>
        <end position="179"/>
    </location>
</feature>
<dbReference type="PROSITE" id="PS51915">
    <property type="entry name" value="ZAD"/>
    <property type="match status" value="1"/>
</dbReference>
<evidence type="ECO:0000256" key="5">
    <source>
        <dbReference type="PROSITE-ProRule" id="PRU00042"/>
    </source>
</evidence>
<feature type="binding site" evidence="6">
    <location>
        <position position="61"/>
    </location>
    <ligand>
        <name>Zn(2+)</name>
        <dbReference type="ChEBI" id="CHEBI:29105"/>
    </ligand>
</feature>
<dbReference type="FunFam" id="3.30.160.60:FF:000264">
    <property type="entry name" value="Zinc finger protein 236"/>
    <property type="match status" value="1"/>
</dbReference>
<dbReference type="InterPro" id="IPR012934">
    <property type="entry name" value="Znf_AD"/>
</dbReference>
<dbReference type="GO" id="GO:0000981">
    <property type="term" value="F:DNA-binding transcription factor activity, RNA polymerase II-specific"/>
    <property type="evidence" value="ECO:0007669"/>
    <property type="project" value="TreeGrafter"/>
</dbReference>
<gene>
    <name evidence="10" type="primary">LOC108733966</name>
</gene>
<dbReference type="AlphaFoldDB" id="A0A1W4WK58"/>
<dbReference type="Proteomes" id="UP000192223">
    <property type="component" value="Unplaced"/>
</dbReference>
<feature type="domain" description="C2H2-type" evidence="7">
    <location>
        <begin position="180"/>
        <end position="207"/>
    </location>
</feature>
<keyword evidence="3 5" id="KW-0863">Zinc-finger</keyword>
<reference evidence="10" key="1">
    <citation type="submission" date="2025-08" db="UniProtKB">
        <authorList>
            <consortium name="RefSeq"/>
        </authorList>
    </citation>
    <scope>IDENTIFICATION</scope>
    <source>
        <tissue evidence="10">Entire body</tissue>
    </source>
</reference>
<dbReference type="GO" id="GO:0000978">
    <property type="term" value="F:RNA polymerase II cis-regulatory region sequence-specific DNA binding"/>
    <property type="evidence" value="ECO:0007669"/>
    <property type="project" value="TreeGrafter"/>
</dbReference>
<keyword evidence="1 6" id="KW-0479">Metal-binding</keyword>